<dbReference type="EMBL" id="BLXT01005315">
    <property type="protein sequence ID" value="GFO21922.1"/>
    <property type="molecule type" value="Genomic_DNA"/>
</dbReference>
<comment type="caution">
    <text evidence="1">The sequence shown here is derived from an EMBL/GenBank/DDBJ whole genome shotgun (WGS) entry which is preliminary data.</text>
</comment>
<evidence type="ECO:0000313" key="2">
    <source>
        <dbReference type="Proteomes" id="UP000735302"/>
    </source>
</evidence>
<dbReference type="AlphaFoldDB" id="A0AAV4BRD8"/>
<reference evidence="1 2" key="1">
    <citation type="journal article" date="2021" name="Elife">
        <title>Chloroplast acquisition without the gene transfer in kleptoplastic sea slugs, Plakobranchus ocellatus.</title>
        <authorList>
            <person name="Maeda T."/>
            <person name="Takahashi S."/>
            <person name="Yoshida T."/>
            <person name="Shimamura S."/>
            <person name="Takaki Y."/>
            <person name="Nagai Y."/>
            <person name="Toyoda A."/>
            <person name="Suzuki Y."/>
            <person name="Arimoto A."/>
            <person name="Ishii H."/>
            <person name="Satoh N."/>
            <person name="Nishiyama T."/>
            <person name="Hasebe M."/>
            <person name="Maruyama T."/>
            <person name="Minagawa J."/>
            <person name="Obokata J."/>
            <person name="Shigenobu S."/>
        </authorList>
    </citation>
    <scope>NUCLEOTIDE SEQUENCE [LARGE SCALE GENOMIC DNA]</scope>
</reference>
<dbReference type="Proteomes" id="UP000735302">
    <property type="component" value="Unassembled WGS sequence"/>
</dbReference>
<name>A0AAV4BRD8_9GAST</name>
<organism evidence="1 2">
    <name type="scientific">Plakobranchus ocellatus</name>
    <dbReference type="NCBI Taxonomy" id="259542"/>
    <lineage>
        <taxon>Eukaryota</taxon>
        <taxon>Metazoa</taxon>
        <taxon>Spiralia</taxon>
        <taxon>Lophotrochozoa</taxon>
        <taxon>Mollusca</taxon>
        <taxon>Gastropoda</taxon>
        <taxon>Heterobranchia</taxon>
        <taxon>Euthyneura</taxon>
        <taxon>Panpulmonata</taxon>
        <taxon>Sacoglossa</taxon>
        <taxon>Placobranchoidea</taxon>
        <taxon>Plakobranchidae</taxon>
        <taxon>Plakobranchus</taxon>
    </lineage>
</organism>
<keyword evidence="2" id="KW-1185">Reference proteome</keyword>
<protein>
    <submittedName>
        <fullName evidence="1">Uncharacterized protein</fullName>
    </submittedName>
</protein>
<accession>A0AAV4BRD8</accession>
<evidence type="ECO:0000313" key="1">
    <source>
        <dbReference type="EMBL" id="GFO21922.1"/>
    </source>
</evidence>
<proteinExistence type="predicted"/>
<sequence length="74" mass="8134">MHKFHLCENRNHACQPDTVTLFRLTNPLTQTNSPRQVNGKAYNGERAGPLPTAVGVSGWLRQSFISVQALSALS</sequence>
<gene>
    <name evidence="1" type="ORF">PoB_004842700</name>
</gene>